<comment type="caution">
    <text evidence="1">The sequence shown here is derived from an EMBL/GenBank/DDBJ whole genome shotgun (WGS) entry which is preliminary data.</text>
</comment>
<sequence length="124" mass="14171">MTQRLRRALDTRMLRAKDEGGTDPKIALIIEHPPFGPLAPYIILTELVTSVGMVKRFCLPEPPQVQNELLFEPISVREKIVYHYFWDGLILSDSLPPGGKRVEESVQELYDVLHEEGRGIILYV</sequence>
<reference evidence="1" key="1">
    <citation type="submission" date="2020-07" db="EMBL/GenBank/DDBJ databases">
        <title>Multicomponent nature underlies the extraordinary mechanical properties of spider dragline silk.</title>
        <authorList>
            <person name="Kono N."/>
            <person name="Nakamura H."/>
            <person name="Mori M."/>
            <person name="Yoshida Y."/>
            <person name="Ohtoshi R."/>
            <person name="Malay A.D."/>
            <person name="Moran D.A.P."/>
            <person name="Tomita M."/>
            <person name="Numata K."/>
            <person name="Arakawa K."/>
        </authorList>
    </citation>
    <scope>NUCLEOTIDE SEQUENCE</scope>
</reference>
<dbReference type="AlphaFoldDB" id="A0A8X6LM52"/>
<dbReference type="Proteomes" id="UP000887116">
    <property type="component" value="Unassembled WGS sequence"/>
</dbReference>
<dbReference type="OrthoDB" id="10344426at2759"/>
<keyword evidence="2" id="KW-1185">Reference proteome</keyword>
<protein>
    <submittedName>
        <fullName evidence="1">Uncharacterized protein</fullName>
    </submittedName>
</protein>
<organism evidence="1 2">
    <name type="scientific">Trichonephila clavata</name>
    <name type="common">Joro spider</name>
    <name type="synonym">Nephila clavata</name>
    <dbReference type="NCBI Taxonomy" id="2740835"/>
    <lineage>
        <taxon>Eukaryota</taxon>
        <taxon>Metazoa</taxon>
        <taxon>Ecdysozoa</taxon>
        <taxon>Arthropoda</taxon>
        <taxon>Chelicerata</taxon>
        <taxon>Arachnida</taxon>
        <taxon>Araneae</taxon>
        <taxon>Araneomorphae</taxon>
        <taxon>Entelegynae</taxon>
        <taxon>Araneoidea</taxon>
        <taxon>Nephilidae</taxon>
        <taxon>Trichonephila</taxon>
    </lineage>
</organism>
<accession>A0A8X6LM52</accession>
<dbReference type="EMBL" id="BMAO01026922">
    <property type="protein sequence ID" value="GFR13392.1"/>
    <property type="molecule type" value="Genomic_DNA"/>
</dbReference>
<evidence type="ECO:0000313" key="2">
    <source>
        <dbReference type="Proteomes" id="UP000887116"/>
    </source>
</evidence>
<name>A0A8X6LM52_TRICU</name>
<proteinExistence type="predicted"/>
<evidence type="ECO:0000313" key="1">
    <source>
        <dbReference type="EMBL" id="GFR13392.1"/>
    </source>
</evidence>
<gene>
    <name evidence="1" type="ORF">TNCT_64821</name>
</gene>